<evidence type="ECO:0000313" key="2">
    <source>
        <dbReference type="EMBL" id="GAA3888959.1"/>
    </source>
</evidence>
<proteinExistence type="predicted"/>
<protein>
    <submittedName>
        <fullName evidence="2">Glyoxalase</fullName>
    </submittedName>
</protein>
<gene>
    <name evidence="2" type="ORF">GCM10022276_05070</name>
</gene>
<keyword evidence="3" id="KW-1185">Reference proteome</keyword>
<reference evidence="3" key="1">
    <citation type="journal article" date="2019" name="Int. J. Syst. Evol. Microbiol.">
        <title>The Global Catalogue of Microorganisms (GCM) 10K type strain sequencing project: providing services to taxonomists for standard genome sequencing and annotation.</title>
        <authorList>
            <consortium name="The Broad Institute Genomics Platform"/>
            <consortium name="The Broad Institute Genome Sequencing Center for Infectious Disease"/>
            <person name="Wu L."/>
            <person name="Ma J."/>
        </authorList>
    </citation>
    <scope>NUCLEOTIDE SEQUENCE [LARGE SCALE GENOMIC DNA]</scope>
    <source>
        <strain evidence="3">JCM 17543</strain>
    </source>
</reference>
<dbReference type="SUPFAM" id="SSF54593">
    <property type="entry name" value="Glyoxalase/Bleomycin resistance protein/Dihydroxybiphenyl dioxygenase"/>
    <property type="match status" value="1"/>
</dbReference>
<comment type="caution">
    <text evidence="2">The sequence shown here is derived from an EMBL/GenBank/DDBJ whole genome shotgun (WGS) entry which is preliminary data.</text>
</comment>
<sequence>MGDARIDYVELPSATAHELTRAFYSKAFGWTFADYGPTYSATTNGTTDVGLQGDPEEALSAILPVIQVDNLEAAFDAVSKAGGTIAKPIFSFPGGRRFHFIDPSGSELAVWSESPSLTRSRP</sequence>
<evidence type="ECO:0000313" key="3">
    <source>
        <dbReference type="Proteomes" id="UP001500827"/>
    </source>
</evidence>
<dbReference type="Gene3D" id="3.10.180.10">
    <property type="entry name" value="2,3-Dihydroxybiphenyl 1,2-Dioxygenase, domain 1"/>
    <property type="match status" value="1"/>
</dbReference>
<dbReference type="Proteomes" id="UP001500827">
    <property type="component" value="Unassembled WGS sequence"/>
</dbReference>
<dbReference type="RefSeq" id="WP_344698126.1">
    <property type="nucleotide sequence ID" value="NZ_BAABBM010000001.1"/>
</dbReference>
<feature type="domain" description="VOC" evidence="1">
    <location>
        <begin position="5"/>
        <end position="113"/>
    </location>
</feature>
<accession>A0ABP7KYC8</accession>
<dbReference type="InterPro" id="IPR004360">
    <property type="entry name" value="Glyas_Fos-R_dOase_dom"/>
</dbReference>
<evidence type="ECO:0000259" key="1">
    <source>
        <dbReference type="PROSITE" id="PS51819"/>
    </source>
</evidence>
<name>A0ABP7KYC8_9SPHN</name>
<dbReference type="PROSITE" id="PS51819">
    <property type="entry name" value="VOC"/>
    <property type="match status" value="1"/>
</dbReference>
<dbReference type="PANTHER" id="PTHR33993:SF1">
    <property type="entry name" value="GLYOXALASE FAMILY PROTEIN"/>
    <property type="match status" value="1"/>
</dbReference>
<organism evidence="2 3">
    <name type="scientific">Sphingomonas limnosediminicola</name>
    <dbReference type="NCBI Taxonomy" id="940133"/>
    <lineage>
        <taxon>Bacteria</taxon>
        <taxon>Pseudomonadati</taxon>
        <taxon>Pseudomonadota</taxon>
        <taxon>Alphaproteobacteria</taxon>
        <taxon>Sphingomonadales</taxon>
        <taxon>Sphingomonadaceae</taxon>
        <taxon>Sphingomonas</taxon>
    </lineage>
</organism>
<dbReference type="PANTHER" id="PTHR33993">
    <property type="entry name" value="GLYOXALASE-RELATED"/>
    <property type="match status" value="1"/>
</dbReference>
<dbReference type="CDD" id="cd07247">
    <property type="entry name" value="SgaA_N_like"/>
    <property type="match status" value="1"/>
</dbReference>
<dbReference type="InterPro" id="IPR037523">
    <property type="entry name" value="VOC_core"/>
</dbReference>
<dbReference type="EMBL" id="BAABBM010000001">
    <property type="protein sequence ID" value="GAA3888959.1"/>
    <property type="molecule type" value="Genomic_DNA"/>
</dbReference>
<dbReference type="Pfam" id="PF00903">
    <property type="entry name" value="Glyoxalase"/>
    <property type="match status" value="1"/>
</dbReference>
<dbReference type="InterPro" id="IPR052164">
    <property type="entry name" value="Anthracycline_SecMetBiosynth"/>
</dbReference>
<dbReference type="InterPro" id="IPR029068">
    <property type="entry name" value="Glyas_Bleomycin-R_OHBP_Dase"/>
</dbReference>